<evidence type="ECO:0000313" key="1">
    <source>
        <dbReference type="EMBL" id="KAJ8116407.1"/>
    </source>
</evidence>
<gene>
    <name evidence="1" type="ORF">ONZ43_g4448</name>
</gene>
<dbReference type="EMBL" id="JAPESX010001199">
    <property type="protein sequence ID" value="KAJ8116407.1"/>
    <property type="molecule type" value="Genomic_DNA"/>
</dbReference>
<comment type="caution">
    <text evidence="1">The sequence shown here is derived from an EMBL/GenBank/DDBJ whole genome shotgun (WGS) entry which is preliminary data.</text>
</comment>
<name>A0ACC2IMK5_9PEZI</name>
<dbReference type="Proteomes" id="UP001153334">
    <property type="component" value="Unassembled WGS sequence"/>
</dbReference>
<protein>
    <submittedName>
        <fullName evidence="1">Uncharacterized protein</fullName>
    </submittedName>
</protein>
<sequence>MANLSQAAGLDASISSLNSVDNDTSVPSSAILDTQASKWTSASTSLTASPAESRDASPTRTTKAPGRISRTSSSPVQSRKNSAQDLSPSRTRSNIPTSAIPRQLSATTIPSLPPPPGTDAVLRTPVPQKLSSVPYEASKDAPRWPISPRLKSPPPSFGRPTAASSARRNDPDPPIINVQRATPSPHVEPNSQSASDMEAEDSYLSSGMRTPARGPSNSSSTLETVQEVSQPNTPRPGLDAAIKKLEETASSQSTSRKRSSDATLSGVKSSQNATTSESGSDSGSVKTNTRRSSATAPPPLLHSRQSSSTLKFSGRGQSTGESSSRNMTVETEEVKDMPQLSLIPTAGGQRVNGSLRTRPSNETIKPRKEKKKHTRKTTSVASGNASSKADIFEAKVASAVEEANSSDSDETFVYDSNPPDAERPRRYHSRTPSAASMASQVDRNGMRSIHAVLDSGAHNVHVKKSMKFVNTYNGNGNDGLQGDDDGRGTGRSNVGSARGTTRHHHHPGRWSRNNGNNHLSLFDNESPFPAASRTKFSSSNPRQPSNPPSPRFNTNRTWLPSGKRQISLANGYDMDDTTPGADDERTPLLQTGTVRTSRLGRNRRNGPLRNIESQTYHQNPSFLNRFASCLVLTVMLLLVITGGIGFMFATSQPLTNVELLKIGNVLASEQELMFDLTVQAHNPNVVVVMIDSADIEVFAKSRHAGNDSEWWRRPHGGDFKILDDPKDDPPDMSEPGDTTSPNMRLGNVHTFDSPLTYEGSFFQRGTTTSSGELRLARPGNTTDSGTERWERIISDEFTLVIKGVLKYTLPLSQKVRKVSISGKTLVKPNAANDPSVHPKQPEMSISNKPTAGAA</sequence>
<evidence type="ECO:0000313" key="2">
    <source>
        <dbReference type="Proteomes" id="UP001153334"/>
    </source>
</evidence>
<organism evidence="1 2">
    <name type="scientific">Nemania bipapillata</name>
    <dbReference type="NCBI Taxonomy" id="110536"/>
    <lineage>
        <taxon>Eukaryota</taxon>
        <taxon>Fungi</taxon>
        <taxon>Dikarya</taxon>
        <taxon>Ascomycota</taxon>
        <taxon>Pezizomycotina</taxon>
        <taxon>Sordariomycetes</taxon>
        <taxon>Xylariomycetidae</taxon>
        <taxon>Xylariales</taxon>
        <taxon>Xylariaceae</taxon>
        <taxon>Nemania</taxon>
    </lineage>
</organism>
<reference evidence="1" key="1">
    <citation type="submission" date="2022-11" db="EMBL/GenBank/DDBJ databases">
        <title>Genome Sequence of Nemania bipapillata.</title>
        <authorList>
            <person name="Buettner E."/>
        </authorList>
    </citation>
    <scope>NUCLEOTIDE SEQUENCE</scope>
    <source>
        <strain evidence="1">CP14</strain>
    </source>
</reference>
<keyword evidence="2" id="KW-1185">Reference proteome</keyword>
<accession>A0ACC2IMK5</accession>
<proteinExistence type="predicted"/>